<dbReference type="EMBL" id="JBHPON010000003">
    <property type="protein sequence ID" value="MFC6037643.1"/>
    <property type="molecule type" value="Genomic_DNA"/>
</dbReference>
<dbReference type="RefSeq" id="WP_379880968.1">
    <property type="nucleotide sequence ID" value="NZ_JBHPON010000003.1"/>
</dbReference>
<evidence type="ECO:0000313" key="2">
    <source>
        <dbReference type="EMBL" id="MFC6037643.1"/>
    </source>
</evidence>
<organism evidence="2 3">
    <name type="scientific">Hyphococcus aureus</name>
    <dbReference type="NCBI Taxonomy" id="2666033"/>
    <lineage>
        <taxon>Bacteria</taxon>
        <taxon>Pseudomonadati</taxon>
        <taxon>Pseudomonadota</taxon>
        <taxon>Alphaproteobacteria</taxon>
        <taxon>Parvularculales</taxon>
        <taxon>Parvularculaceae</taxon>
        <taxon>Hyphococcus</taxon>
    </lineage>
</organism>
<dbReference type="InterPro" id="IPR045079">
    <property type="entry name" value="Oxoprolinase-like"/>
</dbReference>
<evidence type="ECO:0000313" key="3">
    <source>
        <dbReference type="Proteomes" id="UP001596116"/>
    </source>
</evidence>
<sequence>MNDHKTDKFSQEIIKNALVAIGDEMFEAMARSSMSPIIYEVLDYSVGLTTKDGDLIAQGNGTTVFLGMIDALVKEIIEKFGAKGDIKPGDVFISNDPYYGTHLSDVALAKPIFHQGALVGFAVNKAHWVDVGGMAPGSFTPASTEIYQEGLQIPTMKVVDEGKVLQPILDLISANIRMPKESLGDFWAGVAANNVGAERLVMLYEKYGAEAMTTAMEGLLDYGEAMIAEELTKLPKGVFEAEDWIDDDGQGEDPLRVCVRIEISDETFKVDFTGSAPQALGPINHGRTALVAAVRTIFKALTNPQIPSNGGCFRALEIICPDRTVFTAERPAPVSTYWETMLYAEDLIWKAMAEHLPDRLSAGHVLSVCAFILSAKHPETDEDVILVQPLVGGWGAMSDRDGLNGQFSIADGETYNIPVEIQEARYGVRINQYALHNEDGGEGKFRGGKGVYLDYEILCDQAHFSGSFGRFKFPPWGAAGGAKGSSNYVELIRKDGSKDTREVYGKPSRVQMRKGDIVRCVTATGGGWGDPHERSEAEIADDLKNDFITKEQAARFYKRPYAAE</sequence>
<name>A0ABW1L2X3_9PROT</name>
<dbReference type="PANTHER" id="PTHR11365">
    <property type="entry name" value="5-OXOPROLINASE RELATED"/>
    <property type="match status" value="1"/>
</dbReference>
<dbReference type="Proteomes" id="UP001596116">
    <property type="component" value="Unassembled WGS sequence"/>
</dbReference>
<dbReference type="InterPro" id="IPR003692">
    <property type="entry name" value="Hydantoinase_B"/>
</dbReference>
<proteinExistence type="predicted"/>
<gene>
    <name evidence="2" type="ORF">ACFMB1_18965</name>
</gene>
<dbReference type="Pfam" id="PF02538">
    <property type="entry name" value="Hydantoinase_B"/>
    <property type="match status" value="1"/>
</dbReference>
<protein>
    <submittedName>
        <fullName evidence="2">Hydantoinase B/oxoprolinase family protein</fullName>
    </submittedName>
</protein>
<comment type="caution">
    <text evidence="2">The sequence shown here is derived from an EMBL/GenBank/DDBJ whole genome shotgun (WGS) entry which is preliminary data.</text>
</comment>
<keyword evidence="3" id="KW-1185">Reference proteome</keyword>
<feature type="domain" description="Hydantoinase B/oxoprolinase" evidence="1">
    <location>
        <begin position="7"/>
        <end position="531"/>
    </location>
</feature>
<dbReference type="PANTHER" id="PTHR11365:SF23">
    <property type="entry name" value="HYPOTHETICAL 5-OXOPROLINASE (EUROFUNG)-RELATED"/>
    <property type="match status" value="1"/>
</dbReference>
<evidence type="ECO:0000259" key="1">
    <source>
        <dbReference type="Pfam" id="PF02538"/>
    </source>
</evidence>
<reference evidence="2 3" key="1">
    <citation type="submission" date="2024-09" db="EMBL/GenBank/DDBJ databases">
        <authorList>
            <person name="Zhang Z.-H."/>
        </authorList>
    </citation>
    <scope>NUCLEOTIDE SEQUENCE [LARGE SCALE GENOMIC DNA]</scope>
    <source>
        <strain evidence="2 3">HHTR114</strain>
    </source>
</reference>
<accession>A0ABW1L2X3</accession>